<evidence type="ECO:0000313" key="2">
    <source>
        <dbReference type="Proteomes" id="UP000015350"/>
    </source>
</evidence>
<accession>S9TF78</accession>
<dbReference type="RefSeq" id="WP_021133008.1">
    <property type="nucleotide sequence ID" value="NZ_AQPH01000060.1"/>
</dbReference>
<proteinExistence type="predicted"/>
<dbReference type="Pfam" id="PF07505">
    <property type="entry name" value="DUF5131"/>
    <property type="match status" value="1"/>
</dbReference>
<dbReference type="AlphaFoldDB" id="S9TF78"/>
<sequence length="339" mass="38302">MSDHSAIEWTDATWQIASGCSPVSAGCRNCYSARLAGTRLKHHPRCQGLTWQPDNGRHVWTGEVRLHPDQLDQPLRWRKGRRIFVGDRTDLFHPAIPDDYIDRVWAVMALTPRHTYQVLTKRPERMREYLDNDLLGIRLSDLIDSEWRDGRRGEPIVSLPLPNVWIGVSIEDQTTADARIDHLRDTPAAVRWVSYEPALGPVDLGHCLDGLPPNYWITQIDCLDWVVMGGESGPHARPMHPDWARGLRDQCAAAGVPFMLKQWGEWTSIYDRDRDDPDWQRCPTVDGQMGRGDERYLNLAGGCGFHGDRVIAVCNVGKHSAGRLLDGVEHNGMPGEVAK</sequence>
<dbReference type="InterPro" id="IPR011101">
    <property type="entry name" value="DUF5131"/>
</dbReference>
<dbReference type="EMBL" id="AQPH01000060">
    <property type="protein sequence ID" value="EPY00916.1"/>
    <property type="molecule type" value="Genomic_DNA"/>
</dbReference>
<gene>
    <name evidence="1" type="ORF">K678_13548</name>
</gene>
<comment type="caution">
    <text evidence="1">The sequence shown here is derived from an EMBL/GenBank/DDBJ whole genome shotgun (WGS) entry which is preliminary data.</text>
</comment>
<dbReference type="STRING" id="1316936.K678_13548"/>
<dbReference type="OrthoDB" id="9787478at2"/>
<dbReference type="eggNOG" id="COG4422">
    <property type="taxonomic scope" value="Bacteria"/>
</dbReference>
<dbReference type="PATRIC" id="fig|1316936.3.peg.2703"/>
<organism evidence="1 2">
    <name type="scientific">Magnetospirillum fulvum MGU-K5</name>
    <dbReference type="NCBI Taxonomy" id="1316936"/>
    <lineage>
        <taxon>Bacteria</taxon>
        <taxon>Pseudomonadati</taxon>
        <taxon>Pseudomonadota</taxon>
        <taxon>Alphaproteobacteria</taxon>
        <taxon>Rhodospirillales</taxon>
        <taxon>Rhodospirillaceae</taxon>
        <taxon>Magnetospirillum</taxon>
    </lineage>
</organism>
<evidence type="ECO:0000313" key="1">
    <source>
        <dbReference type="EMBL" id="EPY00916.1"/>
    </source>
</evidence>
<reference evidence="1 2" key="1">
    <citation type="submission" date="2013-04" db="EMBL/GenBank/DDBJ databases">
        <authorList>
            <person name="Kuznetsov B."/>
            <person name="Ivanovsky R."/>
        </authorList>
    </citation>
    <scope>NUCLEOTIDE SEQUENCE [LARGE SCALE GENOMIC DNA]</scope>
    <source>
        <strain evidence="1 2">MGU-K5</strain>
    </source>
</reference>
<name>S9TF78_MAGFU</name>
<dbReference type="Proteomes" id="UP000015350">
    <property type="component" value="Unassembled WGS sequence"/>
</dbReference>
<protein>
    <submittedName>
        <fullName evidence="1">Phage Gp37Gp68</fullName>
    </submittedName>
</protein>